<feature type="transmembrane region" description="Helical" evidence="11">
    <location>
        <begin position="323"/>
        <end position="344"/>
    </location>
</feature>
<evidence type="ECO:0000256" key="6">
    <source>
        <dbReference type="ARBA" id="ARBA00022475"/>
    </source>
</evidence>
<evidence type="ECO:0000259" key="12">
    <source>
        <dbReference type="Pfam" id="PF02687"/>
    </source>
</evidence>
<dbReference type="EMBL" id="CP028160">
    <property type="protein sequence ID" value="AWN66934.1"/>
    <property type="molecule type" value="Genomic_DNA"/>
</dbReference>
<dbReference type="PANTHER" id="PTHR43738:SF1">
    <property type="entry name" value="HEMIN TRANSPORT SYSTEM PERMEASE PROTEIN HRTB-RELATED"/>
    <property type="match status" value="1"/>
</dbReference>
<dbReference type="Pfam" id="PF02687">
    <property type="entry name" value="FtsX"/>
    <property type="match status" value="1"/>
</dbReference>
<reference evidence="13 14" key="1">
    <citation type="submission" date="2018-03" db="EMBL/GenBank/DDBJ databases">
        <title>Genome sequence of Lactococcus lactis strain 14B4 from almond drupe.</title>
        <authorList>
            <person name="Tran T.D."/>
            <person name="McGarvey J.A."/>
            <person name="Huynh S."/>
            <person name="Parker C.T."/>
        </authorList>
    </citation>
    <scope>NUCLEOTIDE SEQUENCE [LARGE SCALE GENOMIC DNA]</scope>
    <source>
        <strain evidence="13 14">14B4</strain>
    </source>
</reference>
<keyword evidence="7 11" id="KW-0812">Transmembrane</keyword>
<evidence type="ECO:0000256" key="1">
    <source>
        <dbReference type="ARBA" id="ARBA00004651"/>
    </source>
</evidence>
<feature type="transmembrane region" description="Helical" evidence="11">
    <location>
        <begin position="281"/>
        <end position="311"/>
    </location>
</feature>
<proteinExistence type="inferred from homology"/>
<evidence type="ECO:0000256" key="10">
    <source>
        <dbReference type="ARBA" id="ARBA00024973"/>
    </source>
</evidence>
<sequence>MMFLAINEIKHSKLRYALVIGVMFLISYLVFFLSGLAYGLAQENRMAVDKWKATDIFLSEKANDSLNMSMIDSDIASQVKAKEKAVLTQTAGIIYDANDESKKNNVSFFGINSNEFLNPNVIEGRDFKNKSEVVADISFKNQYDYKLGDKIKLATNNEVLTIVGFTDSAKFNISPVLYTSLDTFQQIRYGSNSNFQPKTTYNAIVTRGKISQQPKGLQKLSISKFIDKLPGYSAQVLTFGFMIGFLVVIAAVVIGIFIYVLTMQKIAIFGVMKAQGISSRFISKSVIAQTFILAFSGVLIGLLATLGSALILPEAVPFQTNLLFFGVITLLMIVVAIVGALFSVRAIVKIDPLKAIG</sequence>
<feature type="domain" description="ABC3 transporter permease C-terminal" evidence="12">
    <location>
        <begin position="241"/>
        <end position="352"/>
    </location>
</feature>
<feature type="transmembrane region" description="Helical" evidence="11">
    <location>
        <begin position="236"/>
        <end position="261"/>
    </location>
</feature>
<protein>
    <recommendedName>
        <fullName evidence="4">Putative hemin transport system permease protein HrtB</fullName>
    </recommendedName>
</protein>
<evidence type="ECO:0000313" key="13">
    <source>
        <dbReference type="EMBL" id="AWN66934.1"/>
    </source>
</evidence>
<gene>
    <name evidence="13" type="ORF">LL14B4_12535</name>
</gene>
<evidence type="ECO:0000256" key="8">
    <source>
        <dbReference type="ARBA" id="ARBA00022989"/>
    </source>
</evidence>
<keyword evidence="6" id="KW-1003">Cell membrane</keyword>
<comment type="subcellular location">
    <subcellularLocation>
        <location evidence="1">Cell membrane</location>
        <topology evidence="1">Multi-pass membrane protein</topology>
    </subcellularLocation>
</comment>
<dbReference type="AlphaFoldDB" id="A0A2Z3KMW0"/>
<evidence type="ECO:0000313" key="14">
    <source>
        <dbReference type="Proteomes" id="UP000245919"/>
    </source>
</evidence>
<dbReference type="InterPro" id="IPR003838">
    <property type="entry name" value="ABC3_permease_C"/>
</dbReference>
<organism evidence="13 14">
    <name type="scientific">Lactococcus lactis subsp. lactis</name>
    <name type="common">Streptococcus lactis</name>
    <dbReference type="NCBI Taxonomy" id="1360"/>
    <lineage>
        <taxon>Bacteria</taxon>
        <taxon>Bacillati</taxon>
        <taxon>Bacillota</taxon>
        <taxon>Bacilli</taxon>
        <taxon>Lactobacillales</taxon>
        <taxon>Streptococcaceae</taxon>
        <taxon>Lactococcus</taxon>
    </lineage>
</organism>
<evidence type="ECO:0000256" key="2">
    <source>
        <dbReference type="ARBA" id="ARBA00008697"/>
    </source>
</evidence>
<keyword evidence="5" id="KW-0813">Transport</keyword>
<evidence type="ECO:0000256" key="4">
    <source>
        <dbReference type="ARBA" id="ARBA00016962"/>
    </source>
</evidence>
<comment type="subunit">
    <text evidence="3">The complex is composed of two ATP-binding proteins (HrtA), two transmembrane proteins (HrtB) and a solute-binding protein.</text>
</comment>
<comment type="function">
    <text evidence="10">Part of the ABC transporter complex hrt involved in hemin import. Responsible for the translocation of the substrate across the membrane.</text>
</comment>
<accession>A0A2Z3KMW0</accession>
<evidence type="ECO:0000256" key="11">
    <source>
        <dbReference type="SAM" id="Phobius"/>
    </source>
</evidence>
<evidence type="ECO:0000256" key="7">
    <source>
        <dbReference type="ARBA" id="ARBA00022692"/>
    </source>
</evidence>
<keyword evidence="8 11" id="KW-1133">Transmembrane helix</keyword>
<name>A0A2Z3KMW0_LACLL</name>
<evidence type="ECO:0000256" key="3">
    <source>
        <dbReference type="ARBA" id="ARBA00011131"/>
    </source>
</evidence>
<evidence type="ECO:0000256" key="5">
    <source>
        <dbReference type="ARBA" id="ARBA00022448"/>
    </source>
</evidence>
<dbReference type="PANTHER" id="PTHR43738">
    <property type="entry name" value="ABC TRANSPORTER, MEMBRANE PROTEIN"/>
    <property type="match status" value="1"/>
</dbReference>
<evidence type="ECO:0000256" key="9">
    <source>
        <dbReference type="ARBA" id="ARBA00023136"/>
    </source>
</evidence>
<dbReference type="GO" id="GO:0005886">
    <property type="term" value="C:plasma membrane"/>
    <property type="evidence" value="ECO:0007669"/>
    <property type="project" value="UniProtKB-SubCell"/>
</dbReference>
<feature type="transmembrane region" description="Helical" evidence="11">
    <location>
        <begin position="16"/>
        <end position="40"/>
    </location>
</feature>
<comment type="similarity">
    <text evidence="2">Belongs to the ABC-4 integral membrane protein family. HrtB subfamily.</text>
</comment>
<keyword evidence="9 11" id="KW-0472">Membrane</keyword>
<dbReference type="InterPro" id="IPR051125">
    <property type="entry name" value="ABC-4/HrtB_transporter"/>
</dbReference>
<dbReference type="Proteomes" id="UP000245919">
    <property type="component" value="Chromosome"/>
</dbReference>